<dbReference type="EMBL" id="UINC01109300">
    <property type="protein sequence ID" value="SVC76030.1"/>
    <property type="molecule type" value="Genomic_DNA"/>
</dbReference>
<dbReference type="InterPro" id="IPR036691">
    <property type="entry name" value="Endo/exonu/phosph_ase_sf"/>
</dbReference>
<dbReference type="SUPFAM" id="SSF56219">
    <property type="entry name" value="DNase I-like"/>
    <property type="match status" value="1"/>
</dbReference>
<dbReference type="Gene3D" id="3.60.10.10">
    <property type="entry name" value="Endonuclease/exonuclease/phosphatase"/>
    <property type="match status" value="1"/>
</dbReference>
<reference evidence="1" key="1">
    <citation type="submission" date="2018-05" db="EMBL/GenBank/DDBJ databases">
        <authorList>
            <person name="Lanie J.A."/>
            <person name="Ng W.-L."/>
            <person name="Kazmierczak K.M."/>
            <person name="Andrzejewski T.M."/>
            <person name="Davidsen T.M."/>
            <person name="Wayne K.J."/>
            <person name="Tettelin H."/>
            <person name="Glass J.I."/>
            <person name="Rusch D."/>
            <person name="Podicherti R."/>
            <person name="Tsui H.-C.T."/>
            <person name="Winkler M.E."/>
        </authorList>
    </citation>
    <scope>NUCLEOTIDE SEQUENCE</scope>
</reference>
<evidence type="ECO:0000313" key="1">
    <source>
        <dbReference type="EMBL" id="SVC76030.1"/>
    </source>
</evidence>
<gene>
    <name evidence="1" type="ORF">METZ01_LOCUS328884</name>
</gene>
<protein>
    <recommendedName>
        <fullName evidence="2">Endonuclease/exonuclease/phosphatase domain-containing protein</fullName>
    </recommendedName>
</protein>
<sequence>MRIGTYNVLGLTGYPQEEAIKTIGDRLSEDAKNHFIQVFQELDCDILGLQEGVSFPQIQRISTGMGMNLATFPSPVAWPGHLITKFPILESRTFSHTTVHATDLPLSRCA</sequence>
<accession>A0A382PTA5</accession>
<name>A0A382PTA5_9ZZZZ</name>
<proteinExistence type="predicted"/>
<feature type="non-terminal residue" evidence="1">
    <location>
        <position position="110"/>
    </location>
</feature>
<organism evidence="1">
    <name type="scientific">marine metagenome</name>
    <dbReference type="NCBI Taxonomy" id="408172"/>
    <lineage>
        <taxon>unclassified sequences</taxon>
        <taxon>metagenomes</taxon>
        <taxon>ecological metagenomes</taxon>
    </lineage>
</organism>
<evidence type="ECO:0008006" key="2">
    <source>
        <dbReference type="Google" id="ProtNLM"/>
    </source>
</evidence>
<dbReference type="AlphaFoldDB" id="A0A382PTA5"/>